<gene>
    <name evidence="1" type="ORF">JZ751_001249</name>
</gene>
<reference evidence="1" key="1">
    <citation type="thesis" date="2021" institute="BYU ScholarsArchive" country="Provo, UT, USA">
        <title>Applications of and Algorithms for Genome Assembly and Genomic Analyses with an Emphasis on Marine Teleosts.</title>
        <authorList>
            <person name="Pickett B.D."/>
        </authorList>
    </citation>
    <scope>NUCLEOTIDE SEQUENCE</scope>
    <source>
        <strain evidence="1">HI-2016</strain>
    </source>
</reference>
<proteinExistence type="predicted"/>
<accession>A0A8T2PTD1</accession>
<sequence length="69" mass="7736">MGFCKIMKKHDAGFSSTRGLKWRNEKLESSPLHSGRTVSQLLSEVESLMCHVIGGDRQEALQRLQVPPV</sequence>
<dbReference type="OrthoDB" id="9970435at2759"/>
<organism evidence="1 2">
    <name type="scientific">Albula glossodonta</name>
    <name type="common">roundjaw bonefish</name>
    <dbReference type="NCBI Taxonomy" id="121402"/>
    <lineage>
        <taxon>Eukaryota</taxon>
        <taxon>Metazoa</taxon>
        <taxon>Chordata</taxon>
        <taxon>Craniata</taxon>
        <taxon>Vertebrata</taxon>
        <taxon>Euteleostomi</taxon>
        <taxon>Actinopterygii</taxon>
        <taxon>Neopterygii</taxon>
        <taxon>Teleostei</taxon>
        <taxon>Albuliformes</taxon>
        <taxon>Albulidae</taxon>
        <taxon>Albula</taxon>
    </lineage>
</organism>
<dbReference type="EMBL" id="JAFBMS010000002">
    <property type="protein sequence ID" value="KAG9354538.1"/>
    <property type="molecule type" value="Genomic_DNA"/>
</dbReference>
<feature type="non-terminal residue" evidence="1">
    <location>
        <position position="1"/>
    </location>
</feature>
<evidence type="ECO:0000313" key="1">
    <source>
        <dbReference type="EMBL" id="KAG9354538.1"/>
    </source>
</evidence>
<dbReference type="AlphaFoldDB" id="A0A8T2PTD1"/>
<comment type="caution">
    <text evidence="1">The sequence shown here is derived from an EMBL/GenBank/DDBJ whole genome shotgun (WGS) entry which is preliminary data.</text>
</comment>
<keyword evidence="2" id="KW-1185">Reference proteome</keyword>
<evidence type="ECO:0000313" key="2">
    <source>
        <dbReference type="Proteomes" id="UP000824540"/>
    </source>
</evidence>
<dbReference type="Proteomes" id="UP000824540">
    <property type="component" value="Unassembled WGS sequence"/>
</dbReference>
<protein>
    <submittedName>
        <fullName evidence="1">Uncharacterized protein</fullName>
    </submittedName>
</protein>
<name>A0A8T2PTD1_9TELE</name>